<dbReference type="Pfam" id="PF11611">
    <property type="entry name" value="DUF4352"/>
    <property type="match status" value="1"/>
</dbReference>
<feature type="domain" description="DUF4352" evidence="4">
    <location>
        <begin position="158"/>
        <end position="277"/>
    </location>
</feature>
<feature type="region of interest" description="Disordered" evidence="2">
    <location>
        <begin position="99"/>
        <end position="157"/>
    </location>
</feature>
<dbReference type="OrthoDB" id="3430849at2"/>
<name>A0A5C8ZDD2_9ACTN</name>
<protein>
    <submittedName>
        <fullName evidence="5">DUF4352 domain-containing protein</fullName>
    </submittedName>
</protein>
<dbReference type="AlphaFoldDB" id="A0A5C8ZDD2"/>
<accession>A0A5C8ZDD2</accession>
<dbReference type="Proteomes" id="UP000321234">
    <property type="component" value="Unassembled WGS sequence"/>
</dbReference>
<keyword evidence="3" id="KW-0472">Membrane</keyword>
<keyword evidence="3" id="KW-1133">Transmembrane helix</keyword>
<evidence type="ECO:0000259" key="4">
    <source>
        <dbReference type="Pfam" id="PF11611"/>
    </source>
</evidence>
<feature type="transmembrane region" description="Helical" evidence="3">
    <location>
        <begin position="23"/>
        <end position="56"/>
    </location>
</feature>
<feature type="compositionally biased region" description="Low complexity" evidence="2">
    <location>
        <begin position="100"/>
        <end position="144"/>
    </location>
</feature>
<keyword evidence="1" id="KW-0732">Signal</keyword>
<dbReference type="Gene3D" id="2.60.40.1240">
    <property type="match status" value="1"/>
</dbReference>
<evidence type="ECO:0000313" key="5">
    <source>
        <dbReference type="EMBL" id="TXR55494.1"/>
    </source>
</evidence>
<keyword evidence="3" id="KW-0812">Transmembrane</keyword>
<feature type="transmembrane region" description="Helical" evidence="3">
    <location>
        <begin position="68"/>
        <end position="93"/>
    </location>
</feature>
<reference evidence="5 6" key="1">
    <citation type="submission" date="2019-07" db="EMBL/GenBank/DDBJ databases">
        <title>Quadrisphaera sp. strain DD2A genome sequencing and assembly.</title>
        <authorList>
            <person name="Kim I."/>
        </authorList>
    </citation>
    <scope>NUCLEOTIDE SEQUENCE [LARGE SCALE GENOMIC DNA]</scope>
    <source>
        <strain evidence="5 6">DD2A</strain>
    </source>
</reference>
<comment type="caution">
    <text evidence="5">The sequence shown here is derived from an EMBL/GenBank/DDBJ whole genome shotgun (WGS) entry which is preliminary data.</text>
</comment>
<dbReference type="RefSeq" id="WP_147927070.1">
    <property type="nucleotide sequence ID" value="NZ_VKAC01000008.1"/>
</dbReference>
<evidence type="ECO:0000256" key="2">
    <source>
        <dbReference type="SAM" id="MobiDB-lite"/>
    </source>
</evidence>
<dbReference type="EMBL" id="VKAC01000008">
    <property type="protein sequence ID" value="TXR55494.1"/>
    <property type="molecule type" value="Genomic_DNA"/>
</dbReference>
<gene>
    <name evidence="5" type="ORF">FMM08_14375</name>
</gene>
<evidence type="ECO:0000313" key="6">
    <source>
        <dbReference type="Proteomes" id="UP000321234"/>
    </source>
</evidence>
<evidence type="ECO:0000256" key="1">
    <source>
        <dbReference type="ARBA" id="ARBA00022729"/>
    </source>
</evidence>
<dbReference type="InterPro" id="IPR029050">
    <property type="entry name" value="Immunoprotect_excell_Ig-like"/>
</dbReference>
<organism evidence="5 6">
    <name type="scientific">Quadrisphaera setariae</name>
    <dbReference type="NCBI Taxonomy" id="2593304"/>
    <lineage>
        <taxon>Bacteria</taxon>
        <taxon>Bacillati</taxon>
        <taxon>Actinomycetota</taxon>
        <taxon>Actinomycetes</taxon>
        <taxon>Kineosporiales</taxon>
        <taxon>Kineosporiaceae</taxon>
        <taxon>Quadrisphaera</taxon>
    </lineage>
</organism>
<dbReference type="InterPro" id="IPR029051">
    <property type="entry name" value="DUF4352"/>
</dbReference>
<evidence type="ECO:0000256" key="3">
    <source>
        <dbReference type="SAM" id="Phobius"/>
    </source>
</evidence>
<keyword evidence="6" id="KW-1185">Reference proteome</keyword>
<proteinExistence type="predicted"/>
<sequence length="284" mass="28206">MSMHQPYVGTPDVRQPTNGWATGAIVTAGVAFIFGWVPVFGLLLGVAAIVLGVVALRRATALSGRGRGLGITSIVLGALAALTSIVITIAAFASGTSTDTAEPAQTASPAASASPSSAAPTSSAAPSAAPSTSAPEPAPTSSAPAPEPPAPAAPAAGIGIPAVSGDLTFTVTSFKCGISRVGSRTFGADAQGQFCQADLSVLNNGQRANYFTSSQATLLNGSGQEFSASSDSIYLDSGAGLFDQINPGNTLSGSLLFDVPKGADLSGLELRDGLFDKPVTVPVR</sequence>